<comment type="caution">
    <text evidence="2">The sequence shown here is derived from an EMBL/GenBank/DDBJ whole genome shotgun (WGS) entry which is preliminary data.</text>
</comment>
<feature type="transmembrane region" description="Helical" evidence="1">
    <location>
        <begin position="57"/>
        <end position="75"/>
    </location>
</feature>
<dbReference type="AlphaFoldDB" id="A0A8T2T1K4"/>
<sequence length="77" mass="8462">MGAGRKVLGSSERLWTLFKGLLMLANVVAILNECFLARRGWSINELGIPGLIHVVRYLCLPLIALNIIVTFLILISG</sequence>
<keyword evidence="1" id="KW-0812">Transmembrane</keyword>
<name>A0A8T2T1K4_CERRI</name>
<dbReference type="OMA" id="LINACQY"/>
<evidence type="ECO:0000313" key="2">
    <source>
        <dbReference type="EMBL" id="KAH7387696.1"/>
    </source>
</evidence>
<evidence type="ECO:0000256" key="1">
    <source>
        <dbReference type="SAM" id="Phobius"/>
    </source>
</evidence>
<keyword evidence="3" id="KW-1185">Reference proteome</keyword>
<dbReference type="EMBL" id="CM035421">
    <property type="protein sequence ID" value="KAH7387696.1"/>
    <property type="molecule type" value="Genomic_DNA"/>
</dbReference>
<organism evidence="2 3">
    <name type="scientific">Ceratopteris richardii</name>
    <name type="common">Triangle waterfern</name>
    <dbReference type="NCBI Taxonomy" id="49495"/>
    <lineage>
        <taxon>Eukaryota</taxon>
        <taxon>Viridiplantae</taxon>
        <taxon>Streptophyta</taxon>
        <taxon>Embryophyta</taxon>
        <taxon>Tracheophyta</taxon>
        <taxon>Polypodiopsida</taxon>
        <taxon>Polypodiidae</taxon>
        <taxon>Polypodiales</taxon>
        <taxon>Pteridineae</taxon>
        <taxon>Pteridaceae</taxon>
        <taxon>Parkerioideae</taxon>
        <taxon>Ceratopteris</taxon>
    </lineage>
</organism>
<evidence type="ECO:0000313" key="3">
    <source>
        <dbReference type="Proteomes" id="UP000825935"/>
    </source>
</evidence>
<gene>
    <name evidence="2" type="ORF">KP509_16G036800</name>
</gene>
<keyword evidence="1" id="KW-1133">Transmembrane helix</keyword>
<keyword evidence="1" id="KW-0472">Membrane</keyword>
<proteinExistence type="predicted"/>
<protein>
    <submittedName>
        <fullName evidence="2">Uncharacterized protein</fullName>
    </submittedName>
</protein>
<dbReference type="Proteomes" id="UP000825935">
    <property type="component" value="Chromosome 16"/>
</dbReference>
<dbReference type="OrthoDB" id="15356at2759"/>
<feature type="transmembrane region" description="Helical" evidence="1">
    <location>
        <begin position="14"/>
        <end position="36"/>
    </location>
</feature>
<reference evidence="2" key="1">
    <citation type="submission" date="2021-08" db="EMBL/GenBank/DDBJ databases">
        <title>WGS assembly of Ceratopteris richardii.</title>
        <authorList>
            <person name="Marchant D.B."/>
            <person name="Chen G."/>
            <person name="Jenkins J."/>
            <person name="Shu S."/>
            <person name="Leebens-Mack J."/>
            <person name="Grimwood J."/>
            <person name="Schmutz J."/>
            <person name="Soltis P."/>
            <person name="Soltis D."/>
            <person name="Chen Z.-H."/>
        </authorList>
    </citation>
    <scope>NUCLEOTIDE SEQUENCE</scope>
    <source>
        <strain evidence="2">Whitten #5841</strain>
        <tissue evidence="2">Leaf</tissue>
    </source>
</reference>
<accession>A0A8T2T1K4</accession>